<dbReference type="SUPFAM" id="SSF51120">
    <property type="entry name" value="beta-Roll"/>
    <property type="match status" value="2"/>
</dbReference>
<dbReference type="Pfam" id="PF00353">
    <property type="entry name" value="HemolysinCabind"/>
    <property type="match status" value="2"/>
</dbReference>
<sequence length="329" mass="35626">MDVVRGDIHTDAKILDGESILGRLDNKSDSDMYALQVEEGHTYQIDLDTNLIDSIQDTYLSLLDGAGSYMMSTDEDGAHQLTYKADADETLFVAVEVPSGYAYNALGDFRLSVTSDAENITGTRKGDELHGSEIDNYIQGYDGRDTIHAGGGDDRVVGGRGKDVLHGGEGEDTLVHVGRHGVVVNMEKGISRTKGIADRDRFDGFENVEGTRGKDTLIGSVEDNSLLGGRGNDTIKGQGGSDVIDGGRGNDKLIGGLGSDEFVFGRKFGKDTIKDFNVYEDFIEFSYHKESELDVSRNKGDVLIDFGGRDAVRILDASIDEVENALFFG</sequence>
<keyword evidence="4" id="KW-1185">Reference proteome</keyword>
<comment type="subcellular location">
    <subcellularLocation>
        <location evidence="1">Secreted</location>
    </subcellularLocation>
</comment>
<dbReference type="Proteomes" id="UP000025047">
    <property type="component" value="Unassembled WGS sequence"/>
</dbReference>
<proteinExistence type="predicted"/>
<dbReference type="InterPro" id="IPR050557">
    <property type="entry name" value="RTX_toxin/Mannuronan_C5-epim"/>
</dbReference>
<dbReference type="EMBL" id="APGJ01000007">
    <property type="protein sequence ID" value="EYD70645.1"/>
    <property type="molecule type" value="Genomic_DNA"/>
</dbReference>
<reference evidence="3 4" key="1">
    <citation type="submission" date="2013-03" db="EMBL/GenBank/DDBJ databases">
        <authorList>
            <person name="Fiebig A."/>
            <person name="Goeker M."/>
            <person name="Klenk H.-P.P."/>
        </authorList>
    </citation>
    <scope>NUCLEOTIDE SEQUENCE [LARGE SCALE GENOMIC DNA]</scope>
    <source>
        <strain evidence="3 4">DSM 17492</strain>
    </source>
</reference>
<keyword evidence="2" id="KW-0964">Secreted</keyword>
<dbReference type="STRING" id="1122180.Lokhon_02286"/>
<dbReference type="PATRIC" id="fig|1122180.6.peg.2264"/>
<dbReference type="InterPro" id="IPR011049">
    <property type="entry name" value="Serralysin-like_metalloprot_C"/>
</dbReference>
<dbReference type="PROSITE" id="PS00330">
    <property type="entry name" value="HEMOLYSIN_CALCIUM"/>
    <property type="match status" value="2"/>
</dbReference>
<gene>
    <name evidence="3" type="ORF">Lokhon_02286</name>
</gene>
<dbReference type="AlphaFoldDB" id="A0A017H8L7"/>
<evidence type="ECO:0000256" key="1">
    <source>
        <dbReference type="ARBA" id="ARBA00004613"/>
    </source>
</evidence>
<dbReference type="InterPro" id="IPR018511">
    <property type="entry name" value="Hemolysin-typ_Ca-bd_CS"/>
</dbReference>
<dbReference type="InterPro" id="IPR001343">
    <property type="entry name" value="Hemolysn_Ca-bd"/>
</dbReference>
<dbReference type="eggNOG" id="COG2931">
    <property type="taxonomic scope" value="Bacteria"/>
</dbReference>
<dbReference type="PRINTS" id="PR00313">
    <property type="entry name" value="CABNDNGRPT"/>
</dbReference>
<evidence type="ECO:0000313" key="4">
    <source>
        <dbReference type="Proteomes" id="UP000025047"/>
    </source>
</evidence>
<evidence type="ECO:0000313" key="3">
    <source>
        <dbReference type="EMBL" id="EYD70645.1"/>
    </source>
</evidence>
<dbReference type="PANTHER" id="PTHR38340">
    <property type="entry name" value="S-LAYER PROTEIN"/>
    <property type="match status" value="1"/>
</dbReference>
<accession>A0A017H8L7</accession>
<dbReference type="GO" id="GO:0005576">
    <property type="term" value="C:extracellular region"/>
    <property type="evidence" value="ECO:0007669"/>
    <property type="project" value="UniProtKB-SubCell"/>
</dbReference>
<protein>
    <submittedName>
        <fullName evidence="3">RTX toxin</fullName>
    </submittedName>
</protein>
<organism evidence="3 4">
    <name type="scientific">Limimaricola hongkongensis DSM 17492</name>
    <dbReference type="NCBI Taxonomy" id="1122180"/>
    <lineage>
        <taxon>Bacteria</taxon>
        <taxon>Pseudomonadati</taxon>
        <taxon>Pseudomonadota</taxon>
        <taxon>Alphaproteobacteria</taxon>
        <taxon>Rhodobacterales</taxon>
        <taxon>Paracoccaceae</taxon>
        <taxon>Limimaricola</taxon>
    </lineage>
</organism>
<evidence type="ECO:0000256" key="2">
    <source>
        <dbReference type="ARBA" id="ARBA00022525"/>
    </source>
</evidence>
<dbReference type="GO" id="GO:0005509">
    <property type="term" value="F:calcium ion binding"/>
    <property type="evidence" value="ECO:0007669"/>
    <property type="project" value="InterPro"/>
</dbReference>
<dbReference type="Gene3D" id="2.150.10.10">
    <property type="entry name" value="Serralysin-like metalloprotease, C-terminal"/>
    <property type="match status" value="2"/>
</dbReference>
<dbReference type="HOGENOM" id="CLU_844123_0_0_5"/>
<comment type="caution">
    <text evidence="3">The sequence shown here is derived from an EMBL/GenBank/DDBJ whole genome shotgun (WGS) entry which is preliminary data.</text>
</comment>
<name>A0A017H8L7_9RHOB</name>
<dbReference type="PANTHER" id="PTHR38340:SF1">
    <property type="entry name" value="S-LAYER PROTEIN"/>
    <property type="match status" value="1"/>
</dbReference>